<dbReference type="Proteomes" id="UP000694397">
    <property type="component" value="Chromosome 5"/>
</dbReference>
<dbReference type="GO" id="GO:0005829">
    <property type="term" value="C:cytosol"/>
    <property type="evidence" value="ECO:0007669"/>
    <property type="project" value="UniProtKB-ARBA"/>
</dbReference>
<dbReference type="GO" id="GO:0007528">
    <property type="term" value="P:neuromuscular junction development"/>
    <property type="evidence" value="ECO:0007669"/>
    <property type="project" value="TreeGrafter"/>
</dbReference>
<dbReference type="InterPro" id="IPR037617">
    <property type="entry name" value="LIPB1/2_SAM_1"/>
</dbReference>
<evidence type="ECO:0000259" key="6">
    <source>
        <dbReference type="PROSITE" id="PS50105"/>
    </source>
</evidence>
<keyword evidence="8" id="KW-1185">Reference proteome</keyword>
<proteinExistence type="inferred from homology"/>
<dbReference type="PANTHER" id="PTHR12587:SF18">
    <property type="entry name" value="LIPRIN-BETA-2"/>
    <property type="match status" value="1"/>
</dbReference>
<dbReference type="Gene3D" id="1.10.150.50">
    <property type="entry name" value="Transcription Factor, Ets-1"/>
    <property type="match status" value="3"/>
</dbReference>
<feature type="domain" description="SAM" evidence="6">
    <location>
        <begin position="355"/>
        <end position="413"/>
    </location>
</feature>
<dbReference type="Pfam" id="PF00536">
    <property type="entry name" value="SAM_1"/>
    <property type="match status" value="2"/>
</dbReference>
<dbReference type="InterPro" id="IPR037619">
    <property type="entry name" value="LIPB1/2_SAM_3rd"/>
</dbReference>
<dbReference type="InterPro" id="IPR037618">
    <property type="entry name" value="LIPB1/2_SAM_2nd"/>
</dbReference>
<name>A0A8C9QV31_SCLFO</name>
<dbReference type="InterPro" id="IPR029515">
    <property type="entry name" value="Liprin"/>
</dbReference>
<dbReference type="SMART" id="SM00454">
    <property type="entry name" value="SAM"/>
    <property type="match status" value="3"/>
</dbReference>
<dbReference type="CDD" id="cd09569">
    <property type="entry name" value="SAM_liprin-beta1_2_repeat3"/>
    <property type="match status" value="1"/>
</dbReference>
<evidence type="ECO:0000256" key="4">
    <source>
        <dbReference type="ARBA" id="ARBA00023054"/>
    </source>
</evidence>
<keyword evidence="4 5" id="KW-0175">Coiled coil</keyword>
<dbReference type="GO" id="GO:0048786">
    <property type="term" value="C:presynaptic active zone"/>
    <property type="evidence" value="ECO:0007669"/>
    <property type="project" value="TreeGrafter"/>
</dbReference>
<protein>
    <submittedName>
        <fullName evidence="7">PPFIA binding protein 2a</fullName>
    </submittedName>
</protein>
<feature type="coiled-coil region" evidence="5">
    <location>
        <begin position="108"/>
        <end position="142"/>
    </location>
</feature>
<dbReference type="OrthoDB" id="6516566at2759"/>
<dbReference type="SUPFAM" id="SSF47769">
    <property type="entry name" value="SAM/Pointed domain"/>
    <property type="match status" value="3"/>
</dbReference>
<evidence type="ECO:0000256" key="2">
    <source>
        <dbReference type="ARBA" id="ARBA00022553"/>
    </source>
</evidence>
<evidence type="ECO:0000313" key="7">
    <source>
        <dbReference type="Ensembl" id="ENSSFOP00015000648.2"/>
    </source>
</evidence>
<evidence type="ECO:0000256" key="3">
    <source>
        <dbReference type="ARBA" id="ARBA00022737"/>
    </source>
</evidence>
<reference evidence="7" key="2">
    <citation type="submission" date="2025-08" db="UniProtKB">
        <authorList>
            <consortium name="Ensembl"/>
        </authorList>
    </citation>
    <scope>IDENTIFICATION</scope>
</reference>
<dbReference type="CDD" id="cd09563">
    <property type="entry name" value="SAM_liprin-beta1_2_repeat1"/>
    <property type="match status" value="1"/>
</dbReference>
<dbReference type="InterPro" id="IPR013761">
    <property type="entry name" value="SAM/pointed_sf"/>
</dbReference>
<feature type="domain" description="SAM" evidence="6">
    <location>
        <begin position="278"/>
        <end position="342"/>
    </location>
</feature>
<accession>A0A8C9QV31</accession>
<organism evidence="7 8">
    <name type="scientific">Scleropages formosus</name>
    <name type="common">Asian bonytongue</name>
    <name type="synonym">Osteoglossum formosum</name>
    <dbReference type="NCBI Taxonomy" id="113540"/>
    <lineage>
        <taxon>Eukaryota</taxon>
        <taxon>Metazoa</taxon>
        <taxon>Chordata</taxon>
        <taxon>Craniata</taxon>
        <taxon>Vertebrata</taxon>
        <taxon>Euteleostomi</taxon>
        <taxon>Actinopterygii</taxon>
        <taxon>Neopterygii</taxon>
        <taxon>Teleostei</taxon>
        <taxon>Osteoglossocephala</taxon>
        <taxon>Osteoglossomorpha</taxon>
        <taxon>Osteoglossiformes</taxon>
        <taxon>Osteoglossidae</taxon>
        <taxon>Scleropages</taxon>
    </lineage>
</organism>
<reference evidence="7 8" key="1">
    <citation type="submission" date="2019-04" db="EMBL/GenBank/DDBJ databases">
        <authorList>
            <consortium name="Wellcome Sanger Institute Data Sharing"/>
        </authorList>
    </citation>
    <scope>NUCLEOTIDE SEQUENCE [LARGE SCALE GENOMIC DNA]</scope>
</reference>
<evidence type="ECO:0000313" key="8">
    <source>
        <dbReference type="Proteomes" id="UP000694397"/>
    </source>
</evidence>
<dbReference type="PROSITE" id="PS50105">
    <property type="entry name" value="SAM_DOMAIN"/>
    <property type="match status" value="2"/>
</dbReference>
<dbReference type="FunFam" id="1.10.150.50:FF:000005">
    <property type="entry name" value="Liprin-beta-1 isoform 1"/>
    <property type="match status" value="1"/>
</dbReference>
<dbReference type="Pfam" id="PF26022">
    <property type="entry name" value="CC_Liprin_beta"/>
    <property type="match status" value="1"/>
</dbReference>
<keyword evidence="3" id="KW-0677">Repeat</keyword>
<dbReference type="FunFam" id="1.10.150.50:FF:000007">
    <property type="entry name" value="Liprin-beta-1 isoform 1"/>
    <property type="match status" value="1"/>
</dbReference>
<dbReference type="InterPro" id="IPR001660">
    <property type="entry name" value="SAM"/>
</dbReference>
<dbReference type="AlphaFoldDB" id="A0A8C9QV31"/>
<dbReference type="GeneTree" id="ENSGT01050000244951"/>
<evidence type="ECO:0000256" key="5">
    <source>
        <dbReference type="SAM" id="Coils"/>
    </source>
</evidence>
<dbReference type="PANTHER" id="PTHR12587">
    <property type="entry name" value="LAR INTERACTING PROTEIN LIP -RELATED PROTEIN"/>
    <property type="match status" value="1"/>
</dbReference>
<dbReference type="InterPro" id="IPR058914">
    <property type="entry name" value="LIPB1/2_CC"/>
</dbReference>
<reference evidence="7" key="3">
    <citation type="submission" date="2025-09" db="UniProtKB">
        <authorList>
            <consortium name="Ensembl"/>
        </authorList>
    </citation>
    <scope>IDENTIFICATION</scope>
</reference>
<evidence type="ECO:0000256" key="1">
    <source>
        <dbReference type="ARBA" id="ARBA00007547"/>
    </source>
</evidence>
<dbReference type="Ensembl" id="ENSSFOT00015000676.2">
    <property type="protein sequence ID" value="ENSSFOP00015000648.2"/>
    <property type="gene ID" value="ENSSFOG00015000494.2"/>
</dbReference>
<sequence length="614" mass="69442">MSLQVRDETHQERLIRLESDRESLVLQVSVLTDQVEVQGEKIRDLESSLEEHHQKLHSTEEMLQQEMHGRASLETQKLDLMGEVSYLKLKLKGFEEEQNEMYSNQHKAEVLLQQIQLLKDKVDDLESQKSQYERKLKATKVKCEIFVGSIQPPTCGYVYFSIYTHGSHREGRPFVFGSWVLHKSPSPRGPAQRPEAILGEVSGSSDWLSRDLGCVDQMFNLLFPCRIRRTQSGRLPVEELETGEFHRGGLRSIPGPRLVGSTSTVVSCPDANIPFSLWSPDQVYDWLEELGLDQLGTSARQWIRSGQMLLDATPHDLEKEMGLKHPLHRKKLQLALLSLSSVQTEKSSQLGHTWVTRWLDDIGLPQYKDQFGEARVDGRMLQYLTVNDLLLLKVTSQLHHVSIRCAIHVLHIHGFDPHYLRRRPGDENETSPGEVLRWSNHRVMEWLRSVDLAEFAPNLRGSGVHGGLIMLEPRFNADTLASLLNIPPLKTLLRRHLGTSFCALIGPLAQREKQDFLEGPGHTPLNSTAKVRPRKLGFSNFGHLRKKRVVECPEYICPMESTPSAVNGGPKGQYPLLDTVAGTLEQVGAAQVTPIIVNFPCGPQSSQSHQLSWL</sequence>
<dbReference type="CDD" id="cd09566">
    <property type="entry name" value="SAM_liprin-beta1_2_repeat2"/>
    <property type="match status" value="1"/>
</dbReference>
<comment type="similarity">
    <text evidence="1">Belongs to the liprin family. Liprin-beta subfamily.</text>
</comment>
<keyword evidence="2" id="KW-0597">Phosphoprotein</keyword>
<dbReference type="Pfam" id="PF07647">
    <property type="entry name" value="SAM_2"/>
    <property type="match status" value="1"/>
</dbReference>